<accession>Q2J9N0</accession>
<dbReference type="Proteomes" id="UP000001937">
    <property type="component" value="Chromosome"/>
</dbReference>
<feature type="transmembrane region" description="Helical" evidence="9">
    <location>
        <begin position="289"/>
        <end position="306"/>
    </location>
</feature>
<feature type="region of interest" description="Disordered" evidence="8">
    <location>
        <begin position="231"/>
        <end position="283"/>
    </location>
</feature>
<dbReference type="GO" id="GO:0016763">
    <property type="term" value="F:pentosyltransferase activity"/>
    <property type="evidence" value="ECO:0007669"/>
    <property type="project" value="TreeGrafter"/>
</dbReference>
<reference evidence="11 12" key="1">
    <citation type="journal article" date="2007" name="Genome Res.">
        <title>Genome characteristics of facultatively symbiotic Frankia sp. strains reflect host range and host plant biogeography.</title>
        <authorList>
            <person name="Normand P."/>
            <person name="Lapierre P."/>
            <person name="Tisa L.S."/>
            <person name="Gogarten J.P."/>
            <person name="Alloisio N."/>
            <person name="Bagnarol E."/>
            <person name="Bassi C.A."/>
            <person name="Berry A.M."/>
            <person name="Bickhart D.M."/>
            <person name="Choisne N."/>
            <person name="Couloux A."/>
            <person name="Cournoyer B."/>
            <person name="Cruveiller S."/>
            <person name="Daubin V."/>
            <person name="Demange N."/>
            <person name="Francino M.P."/>
            <person name="Goltsman E."/>
            <person name="Huang Y."/>
            <person name="Kopp O.R."/>
            <person name="Labarre L."/>
            <person name="Lapidus A."/>
            <person name="Lavire C."/>
            <person name="Marechal J."/>
            <person name="Martinez M."/>
            <person name="Mastronunzio J.E."/>
            <person name="Mullin B.C."/>
            <person name="Niemann J."/>
            <person name="Pujic P."/>
            <person name="Rawnsley T."/>
            <person name="Rouy Z."/>
            <person name="Schenowitz C."/>
            <person name="Sellstedt A."/>
            <person name="Tavares F."/>
            <person name="Tomkins J.P."/>
            <person name="Vallenet D."/>
            <person name="Valverde C."/>
            <person name="Wall L.G."/>
            <person name="Wang Y."/>
            <person name="Medigue C."/>
            <person name="Benson D.R."/>
        </authorList>
    </citation>
    <scope>NUCLEOTIDE SEQUENCE [LARGE SCALE GENOMIC DNA]</scope>
    <source>
        <strain evidence="12">DSM 45818 / CECT 9043 / CcI3</strain>
    </source>
</reference>
<evidence type="ECO:0000313" key="12">
    <source>
        <dbReference type="Proteomes" id="UP000001937"/>
    </source>
</evidence>
<sequence>MTDVAVRPAEQIPEPVDQVGNASGRAGRIFTAVMGVLLAVSVIVRFTASQALWLDEAQSVAIARLPLRGSAFTMWDGLLRDGSPPLYYLVLHGWIKAFGEGTFAVRSLSALINIGAAWPLFLLARRVVGERAARVSVVLYLTSPFALYFGTETRMYSLIVLLTALGGLALERVLRAPSIRSTIALALCAGGLALTHYWCLYLLLTVGTWLVLLLVARPWWVARQIRRGAGAADPAGVPGGMTASANDPGPTGVPGYRSAPGSPGSRGRGAPHSHRTPTRFLTPQRRGPVFGLLGIVGGGLVFAPWLPDFFDQLAHTGTPWGEPASYAAISHAYGQWAGGPTTLGRLLLFLITGLAAAGIAGRPAGSRFILLDLRGLEPGRTLFLLATGTLVVAVTAGKVVGNAWADRYTATAFVPFLLVIGLGATIITDRRVFHGVVAVAALTGLLAGTSDIHRERSQATEAAQVLERTARPGDVMLVCPDQLGPGLARTVPNWMKVYVVPTYAPPDRVDWVDYEQRNESANGVAIARRALAEAGPEHTVFLAGSGSYRTYEELCTVVRTTLQEARPLADEVMKQGLPAKVYENYALLRFRAS</sequence>
<dbReference type="RefSeq" id="WP_011437047.1">
    <property type="nucleotide sequence ID" value="NC_007777.1"/>
</dbReference>
<dbReference type="GO" id="GO:0009103">
    <property type="term" value="P:lipopolysaccharide biosynthetic process"/>
    <property type="evidence" value="ECO:0007669"/>
    <property type="project" value="TreeGrafter"/>
</dbReference>
<comment type="subcellular location">
    <subcellularLocation>
        <location evidence="1">Cell membrane</location>
        <topology evidence="1">Multi-pass membrane protein</topology>
    </subcellularLocation>
</comment>
<dbReference type="InterPro" id="IPR038731">
    <property type="entry name" value="RgtA/B/C-like"/>
</dbReference>
<dbReference type="PANTHER" id="PTHR33908">
    <property type="entry name" value="MANNOSYLTRANSFERASE YKCB-RELATED"/>
    <property type="match status" value="1"/>
</dbReference>
<dbReference type="EMBL" id="CP000249">
    <property type="protein sequence ID" value="ABD12012.1"/>
    <property type="molecule type" value="Genomic_DNA"/>
</dbReference>
<name>Q2J9N0_FRACC</name>
<dbReference type="AlphaFoldDB" id="Q2J9N0"/>
<keyword evidence="6 9" id="KW-1133">Transmembrane helix</keyword>
<evidence type="ECO:0000259" key="10">
    <source>
        <dbReference type="Pfam" id="PF13231"/>
    </source>
</evidence>
<dbReference type="GO" id="GO:0005886">
    <property type="term" value="C:plasma membrane"/>
    <property type="evidence" value="ECO:0007669"/>
    <property type="project" value="UniProtKB-SubCell"/>
</dbReference>
<evidence type="ECO:0000256" key="4">
    <source>
        <dbReference type="ARBA" id="ARBA00022679"/>
    </source>
</evidence>
<dbReference type="InterPro" id="IPR050297">
    <property type="entry name" value="LipidA_mod_glycosyltrf_83"/>
</dbReference>
<feature type="domain" description="Glycosyltransferase RgtA/B/C/D-like" evidence="10">
    <location>
        <begin position="84"/>
        <end position="220"/>
    </location>
</feature>
<feature type="transmembrane region" description="Helical" evidence="9">
    <location>
        <begin position="200"/>
        <end position="220"/>
    </location>
</feature>
<dbReference type="OrthoDB" id="5318634at2"/>
<dbReference type="HOGENOM" id="CLU_027934_0_0_11"/>
<feature type="transmembrane region" description="Helical" evidence="9">
    <location>
        <begin position="382"/>
        <end position="401"/>
    </location>
</feature>
<evidence type="ECO:0000256" key="5">
    <source>
        <dbReference type="ARBA" id="ARBA00022692"/>
    </source>
</evidence>
<feature type="compositionally biased region" description="Low complexity" evidence="8">
    <location>
        <begin position="257"/>
        <end position="268"/>
    </location>
</feature>
<feature type="transmembrane region" description="Helical" evidence="9">
    <location>
        <begin position="343"/>
        <end position="361"/>
    </location>
</feature>
<dbReference type="eggNOG" id="COG5305">
    <property type="taxonomic scope" value="Bacteria"/>
</dbReference>
<dbReference type="STRING" id="106370.Francci3_2650"/>
<dbReference type="PANTHER" id="PTHR33908:SF3">
    <property type="entry name" value="UNDECAPRENYL PHOSPHATE-ALPHA-4-AMINO-4-DEOXY-L-ARABINOSE ARABINOSYL TRANSFERASE"/>
    <property type="match status" value="1"/>
</dbReference>
<evidence type="ECO:0000256" key="8">
    <source>
        <dbReference type="SAM" id="MobiDB-lite"/>
    </source>
</evidence>
<dbReference type="KEGG" id="fra:Francci3_2650"/>
<keyword evidence="4" id="KW-0808">Transferase</keyword>
<evidence type="ECO:0000256" key="3">
    <source>
        <dbReference type="ARBA" id="ARBA00022676"/>
    </source>
</evidence>
<evidence type="ECO:0000256" key="9">
    <source>
        <dbReference type="SAM" id="Phobius"/>
    </source>
</evidence>
<feature type="transmembrane region" description="Helical" evidence="9">
    <location>
        <begin position="103"/>
        <end position="124"/>
    </location>
</feature>
<evidence type="ECO:0000313" key="11">
    <source>
        <dbReference type="EMBL" id="ABD12012.1"/>
    </source>
</evidence>
<gene>
    <name evidence="11" type="ordered locus">Francci3_2650</name>
</gene>
<feature type="transmembrane region" description="Helical" evidence="9">
    <location>
        <begin position="155"/>
        <end position="170"/>
    </location>
</feature>
<keyword evidence="7 9" id="KW-0472">Membrane</keyword>
<keyword evidence="12" id="KW-1185">Reference proteome</keyword>
<feature type="transmembrane region" description="Helical" evidence="9">
    <location>
        <begin position="432"/>
        <end position="450"/>
    </location>
</feature>
<evidence type="ECO:0000256" key="7">
    <source>
        <dbReference type="ARBA" id="ARBA00023136"/>
    </source>
</evidence>
<keyword evidence="5 9" id="KW-0812">Transmembrane</keyword>
<evidence type="ECO:0000256" key="1">
    <source>
        <dbReference type="ARBA" id="ARBA00004651"/>
    </source>
</evidence>
<dbReference type="GO" id="GO:0010041">
    <property type="term" value="P:response to iron(III) ion"/>
    <property type="evidence" value="ECO:0007669"/>
    <property type="project" value="TreeGrafter"/>
</dbReference>
<keyword evidence="3" id="KW-0328">Glycosyltransferase</keyword>
<feature type="transmembrane region" description="Helical" evidence="9">
    <location>
        <begin position="29"/>
        <end position="48"/>
    </location>
</feature>
<organism evidence="11 12">
    <name type="scientific">Frankia casuarinae (strain DSM 45818 / CECT 9043 / HFP020203 / CcI3)</name>
    <dbReference type="NCBI Taxonomy" id="106370"/>
    <lineage>
        <taxon>Bacteria</taxon>
        <taxon>Bacillati</taxon>
        <taxon>Actinomycetota</taxon>
        <taxon>Actinomycetes</taxon>
        <taxon>Frankiales</taxon>
        <taxon>Frankiaceae</taxon>
        <taxon>Frankia</taxon>
    </lineage>
</organism>
<proteinExistence type="predicted"/>
<feature type="transmembrane region" description="Helical" evidence="9">
    <location>
        <begin position="407"/>
        <end position="427"/>
    </location>
</feature>
<evidence type="ECO:0000256" key="2">
    <source>
        <dbReference type="ARBA" id="ARBA00022475"/>
    </source>
</evidence>
<evidence type="ECO:0000256" key="6">
    <source>
        <dbReference type="ARBA" id="ARBA00022989"/>
    </source>
</evidence>
<keyword evidence="2" id="KW-1003">Cell membrane</keyword>
<dbReference type="Pfam" id="PF13231">
    <property type="entry name" value="PMT_2"/>
    <property type="match status" value="1"/>
</dbReference>
<protein>
    <submittedName>
        <fullName evidence="11">Membrane protein-like</fullName>
    </submittedName>
</protein>